<dbReference type="SUPFAM" id="SSF53850">
    <property type="entry name" value="Periplasmic binding protein-like II"/>
    <property type="match status" value="1"/>
</dbReference>
<feature type="signal peptide" evidence="4">
    <location>
        <begin position="1"/>
        <end position="23"/>
    </location>
</feature>
<dbReference type="EMBL" id="CP063362">
    <property type="protein sequence ID" value="QRG07028.1"/>
    <property type="molecule type" value="Genomic_DNA"/>
</dbReference>
<evidence type="ECO:0000313" key="6">
    <source>
        <dbReference type="EMBL" id="QRG07028.1"/>
    </source>
</evidence>
<evidence type="ECO:0000256" key="3">
    <source>
        <dbReference type="ARBA" id="ARBA00022729"/>
    </source>
</evidence>
<dbReference type="Pfam" id="PF09084">
    <property type="entry name" value="NMT1"/>
    <property type="match status" value="1"/>
</dbReference>
<keyword evidence="7" id="KW-1185">Reference proteome</keyword>
<dbReference type="InterPro" id="IPR015168">
    <property type="entry name" value="SsuA/THI5"/>
</dbReference>
<dbReference type="AlphaFoldDB" id="A0A974SK15"/>
<evidence type="ECO:0000256" key="4">
    <source>
        <dbReference type="SAM" id="SignalP"/>
    </source>
</evidence>
<dbReference type="GO" id="GO:0042597">
    <property type="term" value="C:periplasmic space"/>
    <property type="evidence" value="ECO:0007669"/>
    <property type="project" value="UniProtKB-SubCell"/>
</dbReference>
<reference evidence="6 7" key="1">
    <citation type="submission" date="2020-10" db="EMBL/GenBank/DDBJ databases">
        <title>Degradation of 1,4-Dioxane by Xanthobacter sp. YN2, via a Novel Group-2 Soluble Di-Iron Monooxygenase.</title>
        <authorList>
            <person name="Ma F."/>
            <person name="Wang Y."/>
            <person name="Yang J."/>
            <person name="Guo H."/>
            <person name="Su D."/>
            <person name="Yu L."/>
        </authorList>
    </citation>
    <scope>NUCLEOTIDE SEQUENCE [LARGE SCALE GENOMIC DNA]</scope>
    <source>
        <strain evidence="6 7">YN2</strain>
    </source>
</reference>
<accession>A0A974SK15</accession>
<dbReference type="PANTHER" id="PTHR30024:SF47">
    <property type="entry name" value="TAURINE-BINDING PERIPLASMIC PROTEIN"/>
    <property type="match status" value="1"/>
</dbReference>
<evidence type="ECO:0000256" key="1">
    <source>
        <dbReference type="ARBA" id="ARBA00004418"/>
    </source>
</evidence>
<comment type="similarity">
    <text evidence="2">Belongs to the bacterial solute-binding protein SsuA/TauA family.</text>
</comment>
<gene>
    <name evidence="6" type="ORF">EZH22_00805</name>
</gene>
<dbReference type="RefSeq" id="WP_203193938.1">
    <property type="nucleotide sequence ID" value="NZ_CP063362.1"/>
</dbReference>
<dbReference type="PANTHER" id="PTHR30024">
    <property type="entry name" value="ALIPHATIC SULFONATES-BINDING PROTEIN-RELATED"/>
    <property type="match status" value="1"/>
</dbReference>
<comment type="subcellular location">
    <subcellularLocation>
        <location evidence="1">Periplasm</location>
    </subcellularLocation>
</comment>
<dbReference type="KEGG" id="xdi:EZH22_00805"/>
<name>A0A974SK15_9HYPH</name>
<dbReference type="GO" id="GO:0042918">
    <property type="term" value="P:alkanesulfonate transmembrane transport"/>
    <property type="evidence" value="ECO:0007669"/>
    <property type="project" value="TreeGrafter"/>
</dbReference>
<evidence type="ECO:0000259" key="5">
    <source>
        <dbReference type="SMART" id="SM00062"/>
    </source>
</evidence>
<proteinExistence type="inferred from homology"/>
<protein>
    <submittedName>
        <fullName evidence="6">ABC transporter substrate-binding protein</fullName>
    </submittedName>
</protein>
<organism evidence="6 7">
    <name type="scientific">Xanthobacter dioxanivorans</name>
    <dbReference type="NCBI Taxonomy" id="2528964"/>
    <lineage>
        <taxon>Bacteria</taxon>
        <taxon>Pseudomonadati</taxon>
        <taxon>Pseudomonadota</taxon>
        <taxon>Alphaproteobacteria</taxon>
        <taxon>Hyphomicrobiales</taxon>
        <taxon>Xanthobacteraceae</taxon>
        <taxon>Xanthobacter</taxon>
    </lineage>
</organism>
<evidence type="ECO:0000256" key="2">
    <source>
        <dbReference type="ARBA" id="ARBA00010742"/>
    </source>
</evidence>
<dbReference type="SMART" id="SM00062">
    <property type="entry name" value="PBPb"/>
    <property type="match status" value="1"/>
</dbReference>
<dbReference type="Proteomes" id="UP000596427">
    <property type="component" value="Chromosome"/>
</dbReference>
<dbReference type="InterPro" id="IPR001638">
    <property type="entry name" value="Solute-binding_3/MltF_N"/>
</dbReference>
<sequence length="328" mass="35491">MRVWSRLAALFAACVLLAAPATAQTVKVGLLMIGNPLVVGVEKGFFKEYGVDVEPVYFRSGAEQIPALSTGTVDVILSSATASLFNAIASGVDMKIVADYISLVPGTAPHGLLVREELMASGKVKTVADLKGRSIGVTAVGVYTHQAAVRILKSAGLTEKDVRLVNMPYPDMVAALANGAIDAANMTEPFVTQAREMGVARLLLNHTEAFPNLQLGVTIYGPRLATRDRDLGERFMRGLVKSMQYMRGVLTDPARTVEVAAIMQKSLPVKDPKMYERMSWQLTTDGQKVNLPSLQEQLDFYAAQKLIPKMPNLAAVTDTSFLERAHAR</sequence>
<feature type="domain" description="Solute-binding protein family 3/N-terminal" evidence="5">
    <location>
        <begin position="25"/>
        <end position="253"/>
    </location>
</feature>
<feature type="chain" id="PRO_5037402285" evidence="4">
    <location>
        <begin position="24"/>
        <end position="328"/>
    </location>
</feature>
<evidence type="ECO:0000313" key="7">
    <source>
        <dbReference type="Proteomes" id="UP000596427"/>
    </source>
</evidence>
<dbReference type="Gene3D" id="3.40.190.10">
    <property type="entry name" value="Periplasmic binding protein-like II"/>
    <property type="match status" value="2"/>
</dbReference>
<keyword evidence="3 4" id="KW-0732">Signal</keyword>